<evidence type="ECO:0000256" key="3">
    <source>
        <dbReference type="ARBA" id="ARBA00023125"/>
    </source>
</evidence>
<dbReference type="InterPro" id="IPR011010">
    <property type="entry name" value="DNA_brk_join_enz"/>
</dbReference>
<reference evidence="8" key="1">
    <citation type="journal article" date="2019" name="Int. J. Syst. Evol. Microbiol.">
        <title>The Global Catalogue of Microorganisms (GCM) 10K type strain sequencing project: providing services to taxonomists for standard genome sequencing and annotation.</title>
        <authorList>
            <consortium name="The Broad Institute Genomics Platform"/>
            <consortium name="The Broad Institute Genome Sequencing Center for Infectious Disease"/>
            <person name="Wu L."/>
            <person name="Ma J."/>
        </authorList>
    </citation>
    <scope>NUCLEOTIDE SEQUENCE [LARGE SCALE GENOMIC DNA]</scope>
    <source>
        <strain evidence="8">KCTC 62784</strain>
    </source>
</reference>
<evidence type="ECO:0000259" key="6">
    <source>
        <dbReference type="PROSITE" id="PS51898"/>
    </source>
</evidence>
<dbReference type="InterPro" id="IPR050090">
    <property type="entry name" value="Tyrosine_recombinase_XerCD"/>
</dbReference>
<gene>
    <name evidence="7" type="ORF">ACFODT_15165</name>
</gene>
<dbReference type="SUPFAM" id="SSF56349">
    <property type="entry name" value="DNA breaking-rejoining enzymes"/>
    <property type="match status" value="1"/>
</dbReference>
<dbReference type="CDD" id="cd00397">
    <property type="entry name" value="DNA_BRE_C"/>
    <property type="match status" value="1"/>
</dbReference>
<keyword evidence="5" id="KW-1133">Transmembrane helix</keyword>
<keyword evidence="3" id="KW-0238">DNA-binding</keyword>
<dbReference type="EMBL" id="JBHRSE010000107">
    <property type="protein sequence ID" value="MFC3025143.1"/>
    <property type="molecule type" value="Genomic_DNA"/>
</dbReference>
<feature type="domain" description="Tyr recombinase" evidence="6">
    <location>
        <begin position="223"/>
        <end position="448"/>
    </location>
</feature>
<dbReference type="InterPro" id="IPR002104">
    <property type="entry name" value="Integrase_catalytic"/>
</dbReference>
<organism evidence="7 8">
    <name type="scientific">Vibrio zhugei</name>
    <dbReference type="NCBI Taxonomy" id="2479546"/>
    <lineage>
        <taxon>Bacteria</taxon>
        <taxon>Pseudomonadati</taxon>
        <taxon>Pseudomonadota</taxon>
        <taxon>Gammaproteobacteria</taxon>
        <taxon>Vibrionales</taxon>
        <taxon>Vibrionaceae</taxon>
        <taxon>Vibrio</taxon>
    </lineage>
</organism>
<keyword evidence="5" id="KW-0812">Transmembrane</keyword>
<comment type="similarity">
    <text evidence="1">Belongs to the 'phage' integrase family.</text>
</comment>
<name>A0ABV7CDN2_9VIBR</name>
<dbReference type="PANTHER" id="PTHR30349:SF41">
    <property type="entry name" value="INTEGRASE_RECOMBINASE PROTEIN MJ0367-RELATED"/>
    <property type="match status" value="1"/>
</dbReference>
<accession>A0ABV7CDN2</accession>
<dbReference type="Proteomes" id="UP001595384">
    <property type="component" value="Unassembled WGS sequence"/>
</dbReference>
<dbReference type="InterPro" id="IPR013762">
    <property type="entry name" value="Integrase-like_cat_sf"/>
</dbReference>
<dbReference type="Gene3D" id="1.10.443.10">
    <property type="entry name" value="Intergrase catalytic core"/>
    <property type="match status" value="1"/>
</dbReference>
<dbReference type="PANTHER" id="PTHR30349">
    <property type="entry name" value="PHAGE INTEGRASE-RELATED"/>
    <property type="match status" value="1"/>
</dbReference>
<protein>
    <submittedName>
        <fullName evidence="7">Tyrosine-type recombinase/integrase</fullName>
    </submittedName>
</protein>
<comment type="caution">
    <text evidence="7">The sequence shown here is derived from an EMBL/GenBank/DDBJ whole genome shotgun (WGS) entry which is preliminary data.</text>
</comment>
<keyword evidence="8" id="KW-1185">Reference proteome</keyword>
<keyword evidence="2" id="KW-0229">DNA integration</keyword>
<dbReference type="Pfam" id="PF00589">
    <property type="entry name" value="Phage_integrase"/>
    <property type="match status" value="1"/>
</dbReference>
<keyword evidence="5" id="KW-0472">Membrane</keyword>
<evidence type="ECO:0000256" key="1">
    <source>
        <dbReference type="ARBA" id="ARBA00008857"/>
    </source>
</evidence>
<evidence type="ECO:0000256" key="5">
    <source>
        <dbReference type="SAM" id="Phobius"/>
    </source>
</evidence>
<evidence type="ECO:0000256" key="2">
    <source>
        <dbReference type="ARBA" id="ARBA00022908"/>
    </source>
</evidence>
<evidence type="ECO:0000256" key="4">
    <source>
        <dbReference type="ARBA" id="ARBA00023172"/>
    </source>
</evidence>
<feature type="transmembrane region" description="Helical" evidence="5">
    <location>
        <begin position="23"/>
        <end position="44"/>
    </location>
</feature>
<proteinExistence type="inferred from homology"/>
<dbReference type="PROSITE" id="PS51898">
    <property type="entry name" value="TYR_RECOMBINASE"/>
    <property type="match status" value="1"/>
</dbReference>
<keyword evidence="4" id="KW-0233">DNA recombination</keyword>
<dbReference type="RefSeq" id="WP_241967722.1">
    <property type="nucleotide sequence ID" value="NZ_AP024911.1"/>
</dbReference>
<evidence type="ECO:0000313" key="8">
    <source>
        <dbReference type="Proteomes" id="UP001595384"/>
    </source>
</evidence>
<sequence>MLKNTLKAANSGLFFYWLKKSVYFFRLGVYIINLQVFMLIFGLGMKIEIKKFMSGERYVFLLDDDGMPDFWVTHFVTMKLRKHITTSSIQQYLKSIKHLKLWESINGRDLLEEIYNGVIPTLDDINALKEHCSYRASVFKNQTKTNVTDMGKFHLSKSKDKPTVTKSQYISRIAHITEYLHFCGIERVKKKPSAVQLSDALNLMKTQLKSDMPKDRLKSKQMALDKSGIPDDVFEDFVAVAKPNSEHNPFRNPVIRFRNYLIVQILYETGFRRSELAALRIGDIGTDTDNPTLSIVRRHNSKEDPRLDEPTAKTLGRTVPISKELRDLLNIYVKTHRFHTKAAKKHPFIFVSHKAKSGSHESGQPLVKQTINDIFNRIRKVNFERFWGITPHSFRHYFNHQLSKCIDQEKKAVEEEVKRLEAEGKPQAAKLYADENKITEQRELEIRAEKNGHSDLNSGRPYLKRTVIEQANKMRRKMHENLKHKAEVGVYGY</sequence>
<evidence type="ECO:0000313" key="7">
    <source>
        <dbReference type="EMBL" id="MFC3025143.1"/>
    </source>
</evidence>